<evidence type="ECO:0000313" key="13">
    <source>
        <dbReference type="Proteomes" id="UP000014184"/>
    </source>
</evidence>
<dbReference type="Pfam" id="PF02785">
    <property type="entry name" value="Biotin_carb_C"/>
    <property type="match status" value="1"/>
</dbReference>
<dbReference type="InterPro" id="IPR005479">
    <property type="entry name" value="CPAse_ATP-bd"/>
</dbReference>
<evidence type="ECO:0000256" key="8">
    <source>
        <dbReference type="PROSITE-ProRule" id="PRU00409"/>
    </source>
</evidence>
<evidence type="ECO:0000256" key="3">
    <source>
        <dbReference type="ARBA" id="ARBA00022598"/>
    </source>
</evidence>
<comment type="caution">
    <text evidence="12">The sequence shown here is derived from an EMBL/GenBank/DDBJ whole genome shotgun (WGS) entry which is preliminary data.</text>
</comment>
<dbReference type="AlphaFoldDB" id="A0A9P2TBA3"/>
<dbReference type="SUPFAM" id="SSF52440">
    <property type="entry name" value="PreATP-grasp domain"/>
    <property type="match status" value="1"/>
</dbReference>
<feature type="non-terminal residue" evidence="12">
    <location>
        <position position="508"/>
    </location>
</feature>
<dbReference type="PANTHER" id="PTHR48095">
    <property type="entry name" value="PYRUVATE CARBOXYLASE SUBUNIT A"/>
    <property type="match status" value="1"/>
</dbReference>
<protein>
    <recommendedName>
        <fullName evidence="2">biotin carboxylase</fullName>
        <ecNumber evidence="2">6.3.4.14</ecNumber>
    </recommendedName>
</protein>
<dbReference type="PANTHER" id="PTHR48095:SF2">
    <property type="entry name" value="BIOTIN CARBOXYLASE, CHLOROPLASTIC"/>
    <property type="match status" value="1"/>
</dbReference>
<evidence type="ECO:0000259" key="11">
    <source>
        <dbReference type="PROSITE" id="PS50979"/>
    </source>
</evidence>
<dbReference type="InterPro" id="IPR005481">
    <property type="entry name" value="BC-like_N"/>
</dbReference>
<evidence type="ECO:0000259" key="10">
    <source>
        <dbReference type="PROSITE" id="PS50975"/>
    </source>
</evidence>
<dbReference type="InterPro" id="IPR011054">
    <property type="entry name" value="Rudment_hybrid_motif"/>
</dbReference>
<dbReference type="RefSeq" id="WP_016188549.1">
    <property type="nucleotide sequence ID" value="NZ_AOSG01000029.1"/>
</dbReference>
<dbReference type="Pfam" id="PF02786">
    <property type="entry name" value="CPSase_L_D2"/>
    <property type="match status" value="1"/>
</dbReference>
<dbReference type="Gene3D" id="3.30.470.20">
    <property type="entry name" value="ATP-grasp fold, B domain"/>
    <property type="match status" value="1"/>
</dbReference>
<dbReference type="PROSITE" id="PS00867">
    <property type="entry name" value="CPSASE_2"/>
    <property type="match status" value="1"/>
</dbReference>
<evidence type="ECO:0000256" key="7">
    <source>
        <dbReference type="ARBA" id="ARBA00048600"/>
    </source>
</evidence>
<comment type="catalytic activity">
    <reaction evidence="7">
        <text>N(6)-biotinyl-L-lysyl-[protein] + hydrogencarbonate + ATP = N(6)-carboxybiotinyl-L-lysyl-[protein] + ADP + phosphate + H(+)</text>
        <dbReference type="Rhea" id="RHEA:13501"/>
        <dbReference type="Rhea" id="RHEA-COMP:10505"/>
        <dbReference type="Rhea" id="RHEA-COMP:10506"/>
        <dbReference type="ChEBI" id="CHEBI:15378"/>
        <dbReference type="ChEBI" id="CHEBI:17544"/>
        <dbReference type="ChEBI" id="CHEBI:30616"/>
        <dbReference type="ChEBI" id="CHEBI:43474"/>
        <dbReference type="ChEBI" id="CHEBI:83144"/>
        <dbReference type="ChEBI" id="CHEBI:83145"/>
        <dbReference type="ChEBI" id="CHEBI:456216"/>
        <dbReference type="EC" id="6.3.4.14"/>
    </reaction>
</comment>
<proteinExistence type="predicted"/>
<feature type="domain" description="Biotin carboxylation" evidence="11">
    <location>
        <begin position="1"/>
        <end position="443"/>
    </location>
</feature>
<keyword evidence="5 8" id="KW-0067">ATP-binding</keyword>
<dbReference type="SUPFAM" id="SSF56059">
    <property type="entry name" value="Glutathione synthetase ATP-binding domain-like"/>
    <property type="match status" value="1"/>
</dbReference>
<dbReference type="EMBL" id="AOSG01000029">
    <property type="protein sequence ID" value="EOR71728.1"/>
    <property type="molecule type" value="Genomic_DNA"/>
</dbReference>
<dbReference type="InterPro" id="IPR016185">
    <property type="entry name" value="PreATP-grasp_dom_sf"/>
</dbReference>
<dbReference type="Pfam" id="PF00289">
    <property type="entry name" value="Biotin_carb_N"/>
    <property type="match status" value="1"/>
</dbReference>
<dbReference type="FunFam" id="3.40.50.20:FF:000010">
    <property type="entry name" value="Propionyl-CoA carboxylase subunit alpha"/>
    <property type="match status" value="1"/>
</dbReference>
<evidence type="ECO:0000256" key="6">
    <source>
        <dbReference type="ARBA" id="ARBA00023267"/>
    </source>
</evidence>
<dbReference type="SMART" id="SM00878">
    <property type="entry name" value="Biotin_carb_C"/>
    <property type="match status" value="1"/>
</dbReference>
<dbReference type="PROSITE" id="PS00866">
    <property type="entry name" value="CPSASE_1"/>
    <property type="match status" value="1"/>
</dbReference>
<evidence type="ECO:0000256" key="4">
    <source>
        <dbReference type="ARBA" id="ARBA00022741"/>
    </source>
</evidence>
<evidence type="ECO:0000256" key="9">
    <source>
        <dbReference type="SAM" id="MobiDB-lite"/>
    </source>
</evidence>
<dbReference type="GO" id="GO:0046872">
    <property type="term" value="F:metal ion binding"/>
    <property type="evidence" value="ECO:0007669"/>
    <property type="project" value="InterPro"/>
</dbReference>
<dbReference type="GO" id="GO:0004075">
    <property type="term" value="F:biotin carboxylase activity"/>
    <property type="evidence" value="ECO:0007669"/>
    <property type="project" value="UniProtKB-EC"/>
</dbReference>
<evidence type="ECO:0000256" key="5">
    <source>
        <dbReference type="ARBA" id="ARBA00022840"/>
    </source>
</evidence>
<keyword evidence="6" id="KW-0092">Biotin</keyword>
<keyword evidence="13" id="KW-1185">Reference proteome</keyword>
<dbReference type="PROSITE" id="PS50975">
    <property type="entry name" value="ATP_GRASP"/>
    <property type="match status" value="1"/>
</dbReference>
<dbReference type="SUPFAM" id="SSF51246">
    <property type="entry name" value="Rudiment single hybrid motif"/>
    <property type="match status" value="1"/>
</dbReference>
<name>A0A9P2TBA3_THEFU</name>
<dbReference type="Proteomes" id="UP000014184">
    <property type="component" value="Unassembled WGS sequence"/>
</dbReference>
<feature type="region of interest" description="Disordered" evidence="9">
    <location>
        <begin position="483"/>
        <end position="508"/>
    </location>
</feature>
<evidence type="ECO:0000313" key="12">
    <source>
        <dbReference type="EMBL" id="EOR71728.1"/>
    </source>
</evidence>
<feature type="domain" description="ATP-grasp" evidence="10">
    <location>
        <begin position="119"/>
        <end position="316"/>
    </location>
</feature>
<dbReference type="InterPro" id="IPR011761">
    <property type="entry name" value="ATP-grasp"/>
</dbReference>
<dbReference type="InterPro" id="IPR011764">
    <property type="entry name" value="Biotin_carboxylation_dom"/>
</dbReference>
<accession>A0A9P2TBA3</accession>
<dbReference type="InterPro" id="IPR005482">
    <property type="entry name" value="Biotin_COase_C"/>
</dbReference>
<keyword evidence="4 8" id="KW-0547">Nucleotide-binding</keyword>
<reference evidence="12 13" key="1">
    <citation type="journal article" date="2013" name="Genome Announc.">
        <title>Draft Genome Sequence of the Lignocellulose Decomposer Thermobifida fusca Strain TM51.</title>
        <authorList>
            <person name="Toth A."/>
            <person name="Barna T."/>
            <person name="Nagy I."/>
            <person name="Horvath B."/>
            <person name="Nagy I."/>
            <person name="Tancsics A."/>
            <person name="Kriszt B."/>
            <person name="Baka E."/>
            <person name="Fekete C."/>
            <person name="Kukolya J."/>
        </authorList>
    </citation>
    <scope>NUCLEOTIDE SEQUENCE [LARGE SCALE GENOMIC DNA]</scope>
    <source>
        <strain evidence="12 13">TM51</strain>
    </source>
</reference>
<dbReference type="InterPro" id="IPR051602">
    <property type="entry name" value="ACC_Biotin_Carboxylase"/>
</dbReference>
<evidence type="ECO:0000256" key="1">
    <source>
        <dbReference type="ARBA" id="ARBA00003761"/>
    </source>
</evidence>
<dbReference type="GO" id="GO:0005524">
    <property type="term" value="F:ATP binding"/>
    <property type="evidence" value="ECO:0007669"/>
    <property type="project" value="UniProtKB-UniRule"/>
</dbReference>
<dbReference type="EC" id="6.3.4.14" evidence="2"/>
<evidence type="ECO:0000256" key="2">
    <source>
        <dbReference type="ARBA" id="ARBA00013263"/>
    </source>
</evidence>
<organism evidence="12 13">
    <name type="scientific">Thermobifida fusca TM51</name>
    <dbReference type="NCBI Taxonomy" id="1169414"/>
    <lineage>
        <taxon>Bacteria</taxon>
        <taxon>Bacillati</taxon>
        <taxon>Actinomycetota</taxon>
        <taxon>Actinomycetes</taxon>
        <taxon>Streptosporangiales</taxon>
        <taxon>Nocardiopsidaceae</taxon>
        <taxon>Thermobifida</taxon>
    </lineage>
</organism>
<keyword evidence="3" id="KW-0436">Ligase</keyword>
<dbReference type="PROSITE" id="PS50979">
    <property type="entry name" value="BC"/>
    <property type="match status" value="1"/>
</dbReference>
<gene>
    <name evidence="12" type="ORF">TM51_06562</name>
</gene>
<dbReference type="FunFam" id="3.30.1490.20:FF:000003">
    <property type="entry name" value="acetyl-CoA carboxylase isoform X1"/>
    <property type="match status" value="1"/>
</dbReference>
<comment type="function">
    <text evidence="1">This protein is a component of the acetyl coenzyme A carboxylase complex; first, biotin carboxylase catalyzes the carboxylation of the carrier protein and then the transcarboxylase transfers the carboxyl group to form malonyl-CoA.</text>
</comment>
<sequence length="508" mass="54788">MRRVLIANRGEIAVRIAHACREAGLVSIAVYADADRDALHVRAADEAYALHGETAADTYLNISKLLAVAAASKADAVHPGYGFLAENAAFAQAVREAGLTWIGPSAETIALLADKVAARRIACDVGVPVMPGTGRPVTTAAEVADFARSHGYPVAVKAAHGGGGRGMRIVHDTRQIPELLEAAVREAASAFGRGDCFVERYVARPRHVETQCLADAHGNVAVLSTRDCSIQRRHQKLVEEAPAPGLTPHQWELLREGSAAILRTTGYVGAATCEFLLAEDGTLSFLEVNTRLQVEHPVTEEVTGVDLVQEMLRIADGQRLERTDFPVHGHAVEFRITAEDPHRGFAPVAGRLDQLVFPTGPGIRVDTGYQQGDTVPPHFDSLIAKLIVRGDTRAHALARARRALADVTVAGVPTLLPFHRALLDTPEFTADVPRIHTRWVETSFPFHLLEELPRGTAPAQAPPSESRERVLVEVNGQRFEVSVPTARSTTAVLPRPRRAARTSPPPRG</sequence>